<dbReference type="RefSeq" id="WP_105531163.1">
    <property type="nucleotide sequence ID" value="NZ_PUGF01000005.1"/>
</dbReference>
<keyword evidence="2" id="KW-1185">Reference proteome</keyword>
<accession>A0A2S9H1Z4</accession>
<dbReference type="EMBL" id="PUGF01000005">
    <property type="protein sequence ID" value="PRC93886.1"/>
    <property type="molecule type" value="Genomic_DNA"/>
</dbReference>
<comment type="caution">
    <text evidence="1">The sequence shown here is derived from an EMBL/GenBank/DDBJ whole genome shotgun (WGS) entry which is preliminary data.</text>
</comment>
<proteinExistence type="predicted"/>
<dbReference type="Proteomes" id="UP000237839">
    <property type="component" value="Unassembled WGS sequence"/>
</dbReference>
<gene>
    <name evidence="1" type="ORF">S2091_1495</name>
</gene>
<sequence>MITKEELLTAPVDIANLQALEDDLTARARNLIDLLLKSGKLNIASLEFDCTFDDIAAEAQILKSGHYRIKIGRRFSSAILRFAHWSAPRLADLLPPDCQSSRAQTFSIRILDVVHLSPRASSRNLWAPRFP</sequence>
<dbReference type="AlphaFoldDB" id="A0A2S9H1Z4"/>
<reference evidence="1 2" key="1">
    <citation type="submission" date="2018-02" db="EMBL/GenBank/DDBJ databases">
        <title>Solimicrobium silvestre gen. nov., sp. nov., isolated from alpine forest soil.</title>
        <authorList>
            <person name="Margesin R."/>
            <person name="Albuquerque L."/>
            <person name="Zhang D.-C."/>
            <person name="Froufe H.J.C."/>
            <person name="Severino R."/>
            <person name="Roxo I."/>
            <person name="Egas C."/>
            <person name="Da Costa M.S."/>
        </authorList>
    </citation>
    <scope>NUCLEOTIDE SEQUENCE [LARGE SCALE GENOMIC DNA]</scope>
    <source>
        <strain evidence="1 2">S20-91</strain>
    </source>
</reference>
<protein>
    <submittedName>
        <fullName evidence="1">Uncharacterized protein</fullName>
    </submittedName>
</protein>
<name>A0A2S9H1Z4_9BURK</name>
<evidence type="ECO:0000313" key="2">
    <source>
        <dbReference type="Proteomes" id="UP000237839"/>
    </source>
</evidence>
<evidence type="ECO:0000313" key="1">
    <source>
        <dbReference type="EMBL" id="PRC93886.1"/>
    </source>
</evidence>
<organism evidence="1 2">
    <name type="scientific">Solimicrobium silvestre</name>
    <dbReference type="NCBI Taxonomy" id="2099400"/>
    <lineage>
        <taxon>Bacteria</taxon>
        <taxon>Pseudomonadati</taxon>
        <taxon>Pseudomonadota</taxon>
        <taxon>Betaproteobacteria</taxon>
        <taxon>Burkholderiales</taxon>
        <taxon>Oxalobacteraceae</taxon>
        <taxon>Solimicrobium</taxon>
    </lineage>
</organism>